<dbReference type="EMBL" id="NHYD01003015">
    <property type="protein sequence ID" value="PPQ83471.1"/>
    <property type="molecule type" value="Genomic_DNA"/>
</dbReference>
<feature type="compositionally biased region" description="Polar residues" evidence="1">
    <location>
        <begin position="574"/>
        <end position="583"/>
    </location>
</feature>
<proteinExistence type="predicted"/>
<feature type="region of interest" description="Disordered" evidence="1">
    <location>
        <begin position="1450"/>
        <end position="1478"/>
    </location>
</feature>
<feature type="compositionally biased region" description="Basic and acidic residues" evidence="1">
    <location>
        <begin position="1458"/>
        <end position="1468"/>
    </location>
</feature>
<feature type="compositionally biased region" description="Polar residues" evidence="1">
    <location>
        <begin position="50"/>
        <end position="59"/>
    </location>
</feature>
<organism evidence="2 3">
    <name type="scientific">Psilocybe cyanescens</name>
    <dbReference type="NCBI Taxonomy" id="93625"/>
    <lineage>
        <taxon>Eukaryota</taxon>
        <taxon>Fungi</taxon>
        <taxon>Dikarya</taxon>
        <taxon>Basidiomycota</taxon>
        <taxon>Agaricomycotina</taxon>
        <taxon>Agaricomycetes</taxon>
        <taxon>Agaricomycetidae</taxon>
        <taxon>Agaricales</taxon>
        <taxon>Agaricineae</taxon>
        <taxon>Strophariaceae</taxon>
        <taxon>Psilocybe</taxon>
    </lineage>
</organism>
<keyword evidence="3" id="KW-1185">Reference proteome</keyword>
<feature type="region of interest" description="Disordered" evidence="1">
    <location>
        <begin position="475"/>
        <end position="501"/>
    </location>
</feature>
<gene>
    <name evidence="2" type="ORF">CVT25_007062</name>
</gene>
<feature type="region of interest" description="Disordered" evidence="1">
    <location>
        <begin position="374"/>
        <end position="413"/>
    </location>
</feature>
<feature type="region of interest" description="Disordered" evidence="1">
    <location>
        <begin position="1411"/>
        <end position="1434"/>
    </location>
</feature>
<protein>
    <submittedName>
        <fullName evidence="2">Uncharacterized protein</fullName>
    </submittedName>
</protein>
<sequence>MPNSSSKDIHSNKPANKYMAPERMMGESVLLGASLHSTTRSLIASHPQLAHTSSNTTPSKKGKGKAVSRLARYDILVTHKFPYKAASSNDQETTIENMAVVFAVQDDLSNASYLTDSSSSLLSVLDASRQSYKLEEHRRAMSIHSTPGAGSSSSSSDRELSIPLRTFGDYIMSHEAISSPEETIPTDDVDDRPVGVEPVNDNTQTLPQVLNAGMHEVTPSLGKSIIDVVDKLVDVMGPHWDRQSLLRLTDRTDAYYSMVPPMMPPDEHRGSTARMGLTAQPIDTQQRERELRARLLKKKNKVDKDAAMADPTDASAKGQRPIATSPVPSNDRNRAISPPTSMPSNSVEQNETIKDHDIASGRRPMAALPRRFANRKQAALAPASNTAPSGSPSHSTRQSASTGDHDMSSETSTHISASNVLMGPGVYPPDFNVTLPSSSNAPSLTEASALMALAIAAQMVTASPSERNIADTDMTSGSPAVLQASASTSDTPSSNISTSLGQEQIRRMAGNSRVRAALATRTPQSQFSANIGDQGAFDGASISGFSNTLIGPGIIPPGYNTSTTLLNDSHDSQEMSAPESSSDSRADIIVYNSSAASQEALFDEDAARRDNIRITLQPTSARYMKPTNANYPIDEDFHDSFVRELMEDSNSMTPTTLQGQDTRTNNQLSHVPSSAPLINDDHAQLEMDAIDTGAAQLSVLMPTSSMRSSLSTLTLATTNVVPNLPPPITSTQIFSPARSTPQRPSPPDASLGLSKVHLTMERPTLNCIIRTQQKVYEPAPKQEGELDSEEELEQMRIEQRNKQKQPMKFIFVQGSEPMIEDGLKTSANSGAAPIQNLSVPSSEITSDFGDDHHFSFLRHVPVTVPGPSPASQGRQSGGQAPAINFGGSNEKASQDIVLEIMSESVPLSESSMGIQESMEQDAPSSLNTPFLQVEGDIHVMRDVNSGHDADSFMIRLFPHQSSIDYHAADLSGPAMIAEDHHHSANDMEQDVPNSLHIPYPQVEGNDIHVMRGVNSNMVLTRCDQIIPSPKQHLKSALLAEHLQREACYNDNHAADLSGPAMVAEDHYHSTNSTSTLLTNSHSADQTVYFDTSSPQGYSYTKIQNQYEMEPQYFNAVDLYAPSVTVTGTQNEGVRPEKSTMFQSTMDVGESELQAIIATVFSEFPDLIPLETIHSGWNNSFANVGAFLEPLAQLIGYCDSMHILETNPVMPDQFAHGISSEPMQYSVETTVWGGHPLQSPIPGFAEGSNVSRQAVIGNFSWDTQDPSVFHPAEEIGESETETARTTPRPANHSSLYSSYVAPPSKLEDTSLDAIIQLLSNLSLNDDIHSHSDHTSTEQSISAGLTTPSISTSVVQSTLCIPEEQDLSVILQGSPLSDLSTTAEDSQSEVGLPQNPVEDSLSPLPALAVENAQSSWTAEDFQSEVGLPQSHAGQNHAGEVSTHLLPDLAVKPVEPSSTAEDSRCEVKPPQDHASGPSTPLPLELAVELAGPSSTAENPATEVRLTQNAPSYHLPSAPAIELQSPAAALDVEASDPEAPMSGPSVVPSGTQRTPANCDALSMTSTAGLSSMESAVGEKKKRKKSHYQKKPINLKPYFRRSPWLVVSKPSGIELVGIRETPEPDKKKCKKSGFQKRTVNLKPYLRRSPRTVIPEPNNVEPSNGEIHSQEKPQRTTLSRASRHRSLIKPKPNPCTNLRVEATTLLAVNQSEGRKVLTAENWAQMLAAHNFDYPYRRPASDEATPVIPTATPPVIAPPEPAETIVEAPLAEVAFENPFFNEGFALVLACAAVLPIGTRIPITANR</sequence>
<dbReference type="InParanoid" id="A0A409WYC8"/>
<feature type="region of interest" description="Disordered" evidence="1">
    <location>
        <begin position="297"/>
        <end position="361"/>
    </location>
</feature>
<feature type="region of interest" description="Disordered" evidence="1">
    <location>
        <begin position="46"/>
        <end position="65"/>
    </location>
</feature>
<evidence type="ECO:0000313" key="3">
    <source>
        <dbReference type="Proteomes" id="UP000283269"/>
    </source>
</evidence>
<name>A0A409WYC8_PSICY</name>
<feature type="region of interest" description="Disordered" evidence="1">
    <location>
        <begin position="1272"/>
        <end position="1296"/>
    </location>
</feature>
<feature type="region of interest" description="Disordered" evidence="1">
    <location>
        <begin position="1376"/>
        <end position="1399"/>
    </location>
</feature>
<feature type="compositionally biased region" description="Polar residues" evidence="1">
    <location>
        <begin position="869"/>
        <end position="878"/>
    </location>
</feature>
<feature type="region of interest" description="Disordered" evidence="1">
    <location>
        <begin position="866"/>
        <end position="888"/>
    </location>
</feature>
<feature type="compositionally biased region" description="Polar residues" evidence="1">
    <location>
        <begin position="338"/>
        <end position="350"/>
    </location>
</feature>
<feature type="region of interest" description="Disordered" evidence="1">
    <location>
        <begin position="564"/>
        <end position="584"/>
    </location>
</feature>
<reference evidence="2 3" key="1">
    <citation type="journal article" date="2018" name="Evol. Lett.">
        <title>Horizontal gene cluster transfer increased hallucinogenic mushroom diversity.</title>
        <authorList>
            <person name="Reynolds H.T."/>
            <person name="Vijayakumar V."/>
            <person name="Gluck-Thaler E."/>
            <person name="Korotkin H.B."/>
            <person name="Matheny P.B."/>
            <person name="Slot J.C."/>
        </authorList>
    </citation>
    <scope>NUCLEOTIDE SEQUENCE [LARGE SCALE GENOMIC DNA]</scope>
    <source>
        <strain evidence="2 3">2631</strain>
    </source>
</reference>
<comment type="caution">
    <text evidence="2">The sequence shown here is derived from an EMBL/GenBank/DDBJ whole genome shotgun (WGS) entry which is preliminary data.</text>
</comment>
<feature type="region of interest" description="Disordered" evidence="1">
    <location>
        <begin position="1644"/>
        <end position="1688"/>
    </location>
</feature>
<feature type="compositionally biased region" description="Polar residues" evidence="1">
    <location>
        <begin position="1376"/>
        <end position="1387"/>
    </location>
</feature>
<feature type="region of interest" description="Disordered" evidence="1">
    <location>
        <begin position="137"/>
        <end position="158"/>
    </location>
</feature>
<evidence type="ECO:0000256" key="1">
    <source>
        <dbReference type="SAM" id="MobiDB-lite"/>
    </source>
</evidence>
<dbReference type="Proteomes" id="UP000283269">
    <property type="component" value="Unassembled WGS sequence"/>
</dbReference>
<accession>A0A409WYC8</accession>
<feature type="compositionally biased region" description="Polar residues" evidence="1">
    <location>
        <begin position="383"/>
        <end position="402"/>
    </location>
</feature>
<evidence type="ECO:0000313" key="2">
    <source>
        <dbReference type="EMBL" id="PPQ83471.1"/>
    </source>
</evidence>
<feature type="compositionally biased region" description="Basic and acidic residues" evidence="1">
    <location>
        <begin position="351"/>
        <end position="360"/>
    </location>
</feature>